<accession>A0ABU3WMU7</accession>
<gene>
    <name evidence="11" type="ORF">F8M49_07325</name>
</gene>
<evidence type="ECO:0000256" key="6">
    <source>
        <dbReference type="ARBA" id="ARBA00023136"/>
    </source>
</evidence>
<sequence length="904" mass="93598">MAVGGGLTVGQLITVVGLTQFVMGPLGALGTNAGSVWAAAVASARRILTVLQAPPSITIGTTTGDAASGPLRLDALTHGPVRDLDLDLPATGLVAVVADAPTTAALVGVLSRSAPPESGSVRIGDTDLFDLDEDTAIATVRVAPHHAALFEGSVLDNIAAAVDPDAADRESRITRAVFAAACDDVVEALPDGLETSVGEAGRLLSGGQRQRVALARAIAADSSVLVLVDPTTAVDSVTEANVAERLARARAGGPDPGVHRRPGTPVRRRRGDRPGGRASRPSRHRRRRTCPAPGRTGRHTRGGRPMTTTVPETAAGGPLPVADARTTTMHFFAALSGSRVRLAGVVALLVAAAVLGLVMPWALGRTVDIAIDGGGAAEVGRLAVIMTVATAAGAGLTGSGVAASAQLFETVLARLRERMLAAALRLPLSRVESAGTGDLVSRATDDVDVVSTAISQGVPALSTSLFTIVATIVGLAALDWRFLAVVVVVLPVHVLAVRRYVREAPRVYTAERAAMAKRAHEVLGAVRGLDSARAFGLTGRLLDGIERRSWEVVRWSMRARLVQNRFFALLNFAEFVGMATILGLGYLLVGNGALTVGAATAAMLFFLRLFGPIGDLLLVTDDLQSAAASLARIVGVTVEGERFGSDDGAGGVSAPTPQERILDARDIMFAYPGKPPVLEGVSLTIADGEHVALVGASGAGKTTLAAVLAGIHRPRHGDVRFAGAGLAELDESERARRVALVTQEVHVFAGTLADDLRMAAADATDGQVREALRRVHAWEWVQLLPEGIETIVGAGGHDLSPLQVQQVALARLVLLDPALVILDEATADAGSAGAGVLEASAAAALEGRSALIVAHRLSQAATADRVVLMDHGAVVEEGSHDELLRRDGRYARLWAAWSRGRAGR</sequence>
<dbReference type="Pfam" id="PF00664">
    <property type="entry name" value="ABC_membrane"/>
    <property type="match status" value="1"/>
</dbReference>
<dbReference type="InterPro" id="IPR003593">
    <property type="entry name" value="AAA+_ATPase"/>
</dbReference>
<comment type="subcellular location">
    <subcellularLocation>
        <location evidence="1">Cell membrane</location>
        <topology evidence="1">Multi-pass membrane protein</topology>
    </subcellularLocation>
</comment>
<dbReference type="PROSITE" id="PS50893">
    <property type="entry name" value="ABC_TRANSPORTER_2"/>
    <property type="match status" value="2"/>
</dbReference>
<keyword evidence="5 8" id="KW-1133">Transmembrane helix</keyword>
<evidence type="ECO:0000256" key="3">
    <source>
        <dbReference type="ARBA" id="ARBA00022741"/>
    </source>
</evidence>
<dbReference type="InterPro" id="IPR039421">
    <property type="entry name" value="Type_1_exporter"/>
</dbReference>
<dbReference type="PROSITE" id="PS50929">
    <property type="entry name" value="ABC_TM1F"/>
    <property type="match status" value="1"/>
</dbReference>
<feature type="region of interest" description="Disordered" evidence="7">
    <location>
        <begin position="247"/>
        <end position="318"/>
    </location>
</feature>
<dbReference type="PANTHER" id="PTHR43394:SF1">
    <property type="entry name" value="ATP-BINDING CASSETTE SUB-FAMILY B MEMBER 10, MITOCHONDRIAL"/>
    <property type="match status" value="1"/>
</dbReference>
<name>A0ABU3WMU7_9NOCA</name>
<evidence type="ECO:0000256" key="7">
    <source>
        <dbReference type="SAM" id="MobiDB-lite"/>
    </source>
</evidence>
<keyword evidence="6 8" id="KW-0472">Membrane</keyword>
<evidence type="ECO:0000259" key="10">
    <source>
        <dbReference type="PROSITE" id="PS50929"/>
    </source>
</evidence>
<dbReference type="InterPro" id="IPR017871">
    <property type="entry name" value="ABC_transporter-like_CS"/>
</dbReference>
<organism evidence="11 12">
    <name type="scientific">Rhodococcus zopfii</name>
    <dbReference type="NCBI Taxonomy" id="43772"/>
    <lineage>
        <taxon>Bacteria</taxon>
        <taxon>Bacillati</taxon>
        <taxon>Actinomycetota</taxon>
        <taxon>Actinomycetes</taxon>
        <taxon>Mycobacteriales</taxon>
        <taxon>Nocardiaceae</taxon>
        <taxon>Rhodococcus</taxon>
    </lineage>
</organism>
<feature type="transmembrane region" description="Helical" evidence="8">
    <location>
        <begin position="566"/>
        <end position="587"/>
    </location>
</feature>
<proteinExistence type="predicted"/>
<protein>
    <submittedName>
        <fullName evidence="11">ABC transporter ATP-binding protein</fullName>
    </submittedName>
</protein>
<dbReference type="InterPro" id="IPR011527">
    <property type="entry name" value="ABC1_TM_dom"/>
</dbReference>
<feature type="transmembrane region" description="Helical" evidence="8">
    <location>
        <begin position="342"/>
        <end position="363"/>
    </location>
</feature>
<feature type="compositionally biased region" description="Basic residues" evidence="7">
    <location>
        <begin position="280"/>
        <end position="289"/>
    </location>
</feature>
<evidence type="ECO:0000256" key="2">
    <source>
        <dbReference type="ARBA" id="ARBA00022692"/>
    </source>
</evidence>
<keyword evidence="4 11" id="KW-0067">ATP-binding</keyword>
<evidence type="ECO:0000256" key="5">
    <source>
        <dbReference type="ARBA" id="ARBA00022989"/>
    </source>
</evidence>
<evidence type="ECO:0000256" key="8">
    <source>
        <dbReference type="SAM" id="Phobius"/>
    </source>
</evidence>
<dbReference type="Gene3D" id="1.20.1560.10">
    <property type="entry name" value="ABC transporter type 1, transmembrane domain"/>
    <property type="match status" value="2"/>
</dbReference>
<feature type="compositionally biased region" description="Basic residues" evidence="7">
    <location>
        <begin position="259"/>
        <end position="271"/>
    </location>
</feature>
<reference evidence="11 12" key="1">
    <citation type="submission" date="2019-10" db="EMBL/GenBank/DDBJ databases">
        <title>Draft Genome Assembly of Rhodococcus zopfii DSM44189.</title>
        <authorList>
            <person name="Sutton J.M."/>
            <person name="Akob D.M."/>
            <person name="Bushman T.J."/>
        </authorList>
    </citation>
    <scope>NUCLEOTIDE SEQUENCE [LARGE SCALE GENOMIC DNA]</scope>
    <source>
        <strain evidence="11 12">DSM 44189</strain>
    </source>
</reference>
<dbReference type="Pfam" id="PF00005">
    <property type="entry name" value="ABC_tran"/>
    <property type="match status" value="2"/>
</dbReference>
<dbReference type="InterPro" id="IPR036640">
    <property type="entry name" value="ABC1_TM_sf"/>
</dbReference>
<feature type="transmembrane region" description="Helical" evidence="8">
    <location>
        <begin position="458"/>
        <end position="476"/>
    </location>
</feature>
<keyword evidence="12" id="KW-1185">Reference proteome</keyword>
<dbReference type="SUPFAM" id="SSF52540">
    <property type="entry name" value="P-loop containing nucleoside triphosphate hydrolases"/>
    <property type="match status" value="2"/>
</dbReference>
<dbReference type="Proteomes" id="UP001275440">
    <property type="component" value="Unassembled WGS sequence"/>
</dbReference>
<feature type="domain" description="ABC transmembrane type-1" evidence="10">
    <location>
        <begin position="343"/>
        <end position="625"/>
    </location>
</feature>
<evidence type="ECO:0000256" key="4">
    <source>
        <dbReference type="ARBA" id="ARBA00022840"/>
    </source>
</evidence>
<evidence type="ECO:0000313" key="12">
    <source>
        <dbReference type="Proteomes" id="UP001275440"/>
    </source>
</evidence>
<dbReference type="SUPFAM" id="SSF90123">
    <property type="entry name" value="ABC transporter transmembrane region"/>
    <property type="match status" value="1"/>
</dbReference>
<evidence type="ECO:0000259" key="9">
    <source>
        <dbReference type="PROSITE" id="PS50893"/>
    </source>
</evidence>
<feature type="transmembrane region" description="Helical" evidence="8">
    <location>
        <begin position="383"/>
        <end position="408"/>
    </location>
</feature>
<dbReference type="PANTHER" id="PTHR43394">
    <property type="entry name" value="ATP-DEPENDENT PERMEASE MDL1, MITOCHONDRIAL"/>
    <property type="match status" value="1"/>
</dbReference>
<dbReference type="EMBL" id="WBMO01000001">
    <property type="protein sequence ID" value="MDV2475280.1"/>
    <property type="molecule type" value="Genomic_DNA"/>
</dbReference>
<dbReference type="PROSITE" id="PS00211">
    <property type="entry name" value="ABC_TRANSPORTER_1"/>
    <property type="match status" value="1"/>
</dbReference>
<keyword evidence="2 8" id="KW-0812">Transmembrane</keyword>
<feature type="domain" description="ABC transporter" evidence="9">
    <location>
        <begin position="662"/>
        <end position="896"/>
    </location>
</feature>
<dbReference type="Gene3D" id="3.40.50.300">
    <property type="entry name" value="P-loop containing nucleotide triphosphate hydrolases"/>
    <property type="match status" value="2"/>
</dbReference>
<dbReference type="CDD" id="cd07346">
    <property type="entry name" value="ABC_6TM_exporters"/>
    <property type="match status" value="1"/>
</dbReference>
<evidence type="ECO:0000313" key="11">
    <source>
        <dbReference type="EMBL" id="MDV2475280.1"/>
    </source>
</evidence>
<dbReference type="SMART" id="SM00382">
    <property type="entry name" value="AAA"/>
    <property type="match status" value="1"/>
</dbReference>
<keyword evidence="3" id="KW-0547">Nucleotide-binding</keyword>
<feature type="transmembrane region" description="Helical" evidence="8">
    <location>
        <begin position="482"/>
        <end position="501"/>
    </location>
</feature>
<comment type="caution">
    <text evidence="11">The sequence shown here is derived from an EMBL/GenBank/DDBJ whole genome shotgun (WGS) entry which is preliminary data.</text>
</comment>
<dbReference type="InterPro" id="IPR003439">
    <property type="entry name" value="ABC_transporter-like_ATP-bd"/>
</dbReference>
<dbReference type="GO" id="GO:0005524">
    <property type="term" value="F:ATP binding"/>
    <property type="evidence" value="ECO:0007669"/>
    <property type="project" value="UniProtKB-KW"/>
</dbReference>
<evidence type="ECO:0000256" key="1">
    <source>
        <dbReference type="ARBA" id="ARBA00004651"/>
    </source>
</evidence>
<dbReference type="InterPro" id="IPR027417">
    <property type="entry name" value="P-loop_NTPase"/>
</dbReference>
<feature type="domain" description="ABC transporter" evidence="9">
    <location>
        <begin position="61"/>
        <end position="326"/>
    </location>
</feature>